<organism evidence="5 6">
    <name type="scientific">Desmophyllum pertusum</name>
    <dbReference type="NCBI Taxonomy" id="174260"/>
    <lineage>
        <taxon>Eukaryota</taxon>
        <taxon>Metazoa</taxon>
        <taxon>Cnidaria</taxon>
        <taxon>Anthozoa</taxon>
        <taxon>Hexacorallia</taxon>
        <taxon>Scleractinia</taxon>
        <taxon>Caryophylliina</taxon>
        <taxon>Caryophylliidae</taxon>
        <taxon>Desmophyllum</taxon>
    </lineage>
</organism>
<evidence type="ECO:0000313" key="6">
    <source>
        <dbReference type="Proteomes" id="UP001163046"/>
    </source>
</evidence>
<dbReference type="PANTHER" id="PTHR16081">
    <property type="entry name" value="VERTNIN"/>
    <property type="match status" value="1"/>
</dbReference>
<dbReference type="OrthoDB" id="5988483at2759"/>
<dbReference type="GO" id="GO:0000785">
    <property type="term" value="C:chromatin"/>
    <property type="evidence" value="ECO:0007669"/>
    <property type="project" value="TreeGrafter"/>
</dbReference>
<keyword evidence="6" id="KW-1185">Reference proteome</keyword>
<proteinExistence type="inferred from homology"/>
<name>A0A9W9YJ03_9CNID</name>
<sequence length="1744" mass="198685">MRFHNGMVDKIRIDESLSDWGPQELLGVVESSWVMTKTELLKLKVKEILSEDISSTTDCQGRDKVLMRAFNTLEKAHFDVNHGYSQFSEEVGKNESKRASLESKFDEFFSALKKAQANLQKSIEAFRKNNPLHKSGVNDQCESQMSVELEDSEIASLADDIKKDYESDYSSDGDKQCIFNTVDFNLYSDDMFSSKSVLRDLSLLKQSIVNSNALECKNLFEQYQRILRLSSFDERHQLAVSIHEDAVSRSLMPTDMPKNLSPKTVSGDGNCLYNSISVCLTGSEVVCHVLRLLVAAELYLEADFYAQHPYIKGSINKAGISFSENALFALALSNDYPDVRNKRDVVVQEAINTCVNGKYSALLQILAMASVIGRQIFTVYPNTKNTVVRAFCHGFLNPRMPLASASQQNVLFIMWTRTSLSKDPISFQPNHFVPLIPSAGYRAPYSLKEDEFPSLQETSEVSKRKREENKDSMITKTAAKKKRKAASSDLAKRKHPSQDSSCKKRTKVNDVLDDDDNPPFAAPFPMLSRRWYGDQAEKARDDDGVPKTSTHVLPFPNISKESKDPISFQPNHFVPLIPSAGYRAPYSLKEGRISIFTRNQRSFKKDSSVKKRTKVNDVLDDDDNPPFAAPFPMLSRRWYGDQAEKARDDDGVPNTSTHVLPFPNISKEWYSRIKKNSVNEAENCADQRVNIVPFVALSKSWYQRRSKLLVKNDSRKEITKTNGSLEQNIENLDKEVQSNSNPNLRKKCMLILNVGKYLLKNGPIVQARELGKVYVDKRNELYGGNSKRCPKPTELLATLSPYLNIEKILLQNTAFFIENRNQDLNAVVRQVESLCQSGMRETMNAHLEGEIGGLFKTALRFVDTKRDRDLLKGLFAAATSTKFVAKLSGVQNKNSIMASKNELAGDLLQYRNIEFTSQVVRNDTTNEQQRRLTKRIIAARKSMEFKSSYDNRGRSLLADEFPELGLVLQSIFEGGESGIGGGIESHPRLTTDIMFRSRDNNLYMWQAREILLKVAPPQFAISLSSCYNYTDSYRENTFSAKRHHSGKNVNAKISLKCPPRDSVSHKVVNQHWSTKAINLLLEKAETRAGANMVDSRDAKSIICADIQPVQNPGKSWKPISYEDHTFDQSRAKAVVPMTHLFMDLKCDEADKRSNSHGKQEMLVTRTVDNGHGEDPDSALTQMCMVRILNLLKLININQRSFAEYHSKRNYVERVHAAENSALSRHGAFSSQMVHKNAESHSSEHLENMEAMADEVVNCLSVARFGGRFLECYRGIAKHVIFDDESKLKEFLSLSEDKKSECEWCYRPLKTEYFNCMVQCWNVDEEFKGLYADDYKIITNALDERTALKDKYGTSLWTPGNQEEQSVLQPIPDYVRWLNENGELHYLSFEKTEQLQKNVPELSVASDLFLPGNILDMYFRMEPDPSDHIMQQLALLVWLPVESVKEYFSECRRKTEKSFNDNMARETWKKHHLYKLNVGKLNQKCKELNIPFKGQKYTLVKMISESKGEKPPNEFVVDYNGTLNSLPKTVADLKKLPIASLQFILRAHNLSIVGKKDDLVLRLFLLRNGKSHLTSYLESKAMKEKIKLVRTVMFQEIGEELLQLPDLQRKRKYPTSRKDNSMLTLTKDITMESLPDILDPLMEHINNIAKVRSSVQESIGIRKYLTTESMPAQNDHEKYFEIGNKLTIKWTAEEIGDSGWRPGWYVAEVQSSSIETDEVHVVYLREPEVTYTIEVTPLLAEGKLR</sequence>
<feature type="domain" description="OTU" evidence="4">
    <location>
        <begin position="260"/>
        <end position="438"/>
    </location>
</feature>
<evidence type="ECO:0000256" key="3">
    <source>
        <dbReference type="SAM" id="MobiDB-lite"/>
    </source>
</evidence>
<dbReference type="PROSITE" id="PS50802">
    <property type="entry name" value="OTU"/>
    <property type="match status" value="1"/>
</dbReference>
<feature type="compositionally biased region" description="Basic and acidic residues" evidence="3">
    <location>
        <begin position="460"/>
        <end position="473"/>
    </location>
</feature>
<dbReference type="InterPro" id="IPR003323">
    <property type="entry name" value="OTU_dom"/>
</dbReference>
<dbReference type="Proteomes" id="UP001163046">
    <property type="component" value="Unassembled WGS sequence"/>
</dbReference>
<comment type="caution">
    <text evidence="5">The sequence shown here is derived from an EMBL/GenBank/DDBJ whole genome shotgun (WGS) entry which is preliminary data.</text>
</comment>
<dbReference type="Gene3D" id="3.90.70.80">
    <property type="match status" value="1"/>
</dbReference>
<dbReference type="InterPro" id="IPR047273">
    <property type="entry name" value="VRTN_OTU_dom"/>
</dbReference>
<feature type="region of interest" description="Disordered" evidence="3">
    <location>
        <begin position="453"/>
        <end position="558"/>
    </location>
</feature>
<dbReference type="InterPro" id="IPR038822">
    <property type="entry name" value="Vertnin-like"/>
</dbReference>
<feature type="compositionally biased region" description="Basic and acidic residues" evidence="3">
    <location>
        <begin position="531"/>
        <end position="545"/>
    </location>
</feature>
<dbReference type="PANTHER" id="PTHR16081:SF0">
    <property type="entry name" value="VERTNIN"/>
    <property type="match status" value="1"/>
</dbReference>
<accession>A0A9W9YJ03</accession>
<reference evidence="5" key="1">
    <citation type="submission" date="2023-01" db="EMBL/GenBank/DDBJ databases">
        <title>Genome assembly of the deep-sea coral Lophelia pertusa.</title>
        <authorList>
            <person name="Herrera S."/>
            <person name="Cordes E."/>
        </authorList>
    </citation>
    <scope>NUCLEOTIDE SEQUENCE</scope>
    <source>
        <strain evidence="5">USNM1676648</strain>
        <tissue evidence="5">Polyp</tissue>
    </source>
</reference>
<comment type="similarity">
    <text evidence="1">Belongs to the vertnin family.</text>
</comment>
<dbReference type="GO" id="GO:0006357">
    <property type="term" value="P:regulation of transcription by RNA polymerase II"/>
    <property type="evidence" value="ECO:0007669"/>
    <property type="project" value="TreeGrafter"/>
</dbReference>
<gene>
    <name evidence="5" type="ORF">OS493_033634</name>
</gene>
<protein>
    <recommendedName>
        <fullName evidence="2">Vertnin</fullName>
    </recommendedName>
</protein>
<evidence type="ECO:0000256" key="2">
    <source>
        <dbReference type="ARBA" id="ARBA00020188"/>
    </source>
</evidence>
<dbReference type="CDD" id="cd22791">
    <property type="entry name" value="OTU_VRTN"/>
    <property type="match status" value="1"/>
</dbReference>
<evidence type="ECO:0000256" key="1">
    <source>
        <dbReference type="ARBA" id="ARBA00007290"/>
    </source>
</evidence>
<evidence type="ECO:0000259" key="4">
    <source>
        <dbReference type="PROSITE" id="PS50802"/>
    </source>
</evidence>
<dbReference type="EMBL" id="MU827346">
    <property type="protein sequence ID" value="KAJ7352823.1"/>
    <property type="molecule type" value="Genomic_DNA"/>
</dbReference>
<evidence type="ECO:0000313" key="5">
    <source>
        <dbReference type="EMBL" id="KAJ7352823.1"/>
    </source>
</evidence>